<accession>A0A919BMY7</accession>
<dbReference type="GO" id="GO:0009295">
    <property type="term" value="C:nucleoid"/>
    <property type="evidence" value="ECO:0007669"/>
    <property type="project" value="TreeGrafter"/>
</dbReference>
<reference evidence="4" key="2">
    <citation type="submission" date="2020-09" db="EMBL/GenBank/DDBJ databases">
        <authorList>
            <person name="Sun Q."/>
            <person name="Kim S."/>
        </authorList>
    </citation>
    <scope>NUCLEOTIDE SEQUENCE</scope>
    <source>
        <strain evidence="4">KCTC 42731</strain>
    </source>
</reference>
<keyword evidence="5" id="KW-1185">Reference proteome</keyword>
<name>A0A919BMY7_9GAMM</name>
<dbReference type="PANTHER" id="PTHR10302:SF0">
    <property type="entry name" value="SINGLE-STRANDED DNA-BINDING PROTEIN, MITOCHONDRIAL"/>
    <property type="match status" value="1"/>
</dbReference>
<dbReference type="CDD" id="cd04496">
    <property type="entry name" value="SSB_OBF"/>
    <property type="match status" value="1"/>
</dbReference>
<dbReference type="Pfam" id="PF00436">
    <property type="entry name" value="SSB"/>
    <property type="match status" value="2"/>
</dbReference>
<dbReference type="InterPro" id="IPR000424">
    <property type="entry name" value="Primosome_PriB/ssb"/>
</dbReference>
<evidence type="ECO:0000256" key="1">
    <source>
        <dbReference type="ARBA" id="ARBA00023125"/>
    </source>
</evidence>
<dbReference type="GO" id="GO:0006260">
    <property type="term" value="P:DNA replication"/>
    <property type="evidence" value="ECO:0007669"/>
    <property type="project" value="InterPro"/>
</dbReference>
<dbReference type="InterPro" id="IPR011344">
    <property type="entry name" value="ssDNA-bd"/>
</dbReference>
<dbReference type="Proteomes" id="UP000623842">
    <property type="component" value="Unassembled WGS sequence"/>
</dbReference>
<dbReference type="GO" id="GO:0003697">
    <property type="term" value="F:single-stranded DNA binding"/>
    <property type="evidence" value="ECO:0007669"/>
    <property type="project" value="InterPro"/>
</dbReference>
<dbReference type="Gene3D" id="2.40.50.140">
    <property type="entry name" value="Nucleic acid-binding proteins"/>
    <property type="match status" value="2"/>
</dbReference>
<proteinExistence type="predicted"/>
<protein>
    <recommendedName>
        <fullName evidence="2">Plasmid-derived single-stranded DNA-binding protein</fullName>
    </recommendedName>
</protein>
<dbReference type="EMBL" id="BNCK01000007">
    <property type="protein sequence ID" value="GHF99579.1"/>
    <property type="molecule type" value="Genomic_DNA"/>
</dbReference>
<keyword evidence="1 3" id="KW-0238">DNA-binding</keyword>
<dbReference type="PROSITE" id="PS50935">
    <property type="entry name" value="SSB"/>
    <property type="match status" value="2"/>
</dbReference>
<evidence type="ECO:0000313" key="4">
    <source>
        <dbReference type="EMBL" id="GHF99579.1"/>
    </source>
</evidence>
<dbReference type="SUPFAM" id="SSF50249">
    <property type="entry name" value="Nucleic acid-binding proteins"/>
    <property type="match status" value="2"/>
</dbReference>
<comment type="caution">
    <text evidence="4">The sequence shown here is derived from an EMBL/GenBank/DDBJ whole genome shotgun (WGS) entry which is preliminary data.</text>
</comment>
<sequence length="204" mass="22841">MLGNVVAKPDIRYLANPIVPIAEFVIATHKKWLDKKTNQMREWTSFHTVKMIGDAVEKSLIHAGKGDLILIKGHLVDSQKSNRQIVHATYACAYKKGFAPSMNHLHISGKIVNQVKLVTTETGSNLAEFVLNSQFEAYSPIYQQTRKLSLERTVHVWGKQAQYIAEHAAADKDVVIDGSLSYLNNNSNIQLIDAQQLTILNKYG</sequence>
<dbReference type="PANTHER" id="PTHR10302">
    <property type="entry name" value="SINGLE-STRANDED DNA-BINDING PROTEIN"/>
    <property type="match status" value="1"/>
</dbReference>
<evidence type="ECO:0000256" key="3">
    <source>
        <dbReference type="PROSITE-ProRule" id="PRU00252"/>
    </source>
</evidence>
<organism evidence="4 5">
    <name type="scientific">Thalassotalea marina</name>
    <dbReference type="NCBI Taxonomy" id="1673741"/>
    <lineage>
        <taxon>Bacteria</taxon>
        <taxon>Pseudomonadati</taxon>
        <taxon>Pseudomonadota</taxon>
        <taxon>Gammaproteobacteria</taxon>
        <taxon>Alteromonadales</taxon>
        <taxon>Colwelliaceae</taxon>
        <taxon>Thalassotalea</taxon>
    </lineage>
</organism>
<gene>
    <name evidence="4" type="ORF">GCM10017161_30070</name>
</gene>
<dbReference type="AlphaFoldDB" id="A0A919BMY7"/>
<reference evidence="4" key="1">
    <citation type="journal article" date="2014" name="Int. J. Syst. Evol. Microbiol.">
        <title>Complete genome sequence of Corynebacterium casei LMG S-19264T (=DSM 44701T), isolated from a smear-ripened cheese.</title>
        <authorList>
            <consortium name="US DOE Joint Genome Institute (JGI-PGF)"/>
            <person name="Walter F."/>
            <person name="Albersmeier A."/>
            <person name="Kalinowski J."/>
            <person name="Ruckert C."/>
        </authorList>
    </citation>
    <scope>NUCLEOTIDE SEQUENCE</scope>
    <source>
        <strain evidence="4">KCTC 42731</strain>
    </source>
</reference>
<evidence type="ECO:0000313" key="5">
    <source>
        <dbReference type="Proteomes" id="UP000623842"/>
    </source>
</evidence>
<dbReference type="InterPro" id="IPR012340">
    <property type="entry name" value="NA-bd_OB-fold"/>
</dbReference>
<evidence type="ECO:0000256" key="2">
    <source>
        <dbReference type="ARBA" id="ARBA00029558"/>
    </source>
</evidence>